<gene>
    <name evidence="2" type="ORF">M3P21_15525</name>
</gene>
<feature type="transmembrane region" description="Helical" evidence="1">
    <location>
        <begin position="258"/>
        <end position="283"/>
    </location>
</feature>
<dbReference type="Pfam" id="PF05145">
    <property type="entry name" value="AbrB"/>
    <property type="match status" value="1"/>
</dbReference>
<accession>A0ABT0Q6B7</accession>
<dbReference type="PANTHER" id="PTHR38457:SF1">
    <property type="entry name" value="REGULATOR ABRB-RELATED"/>
    <property type="match status" value="1"/>
</dbReference>
<evidence type="ECO:0000256" key="1">
    <source>
        <dbReference type="SAM" id="Phobius"/>
    </source>
</evidence>
<keyword evidence="1" id="KW-0472">Membrane</keyword>
<feature type="transmembrane region" description="Helical" evidence="1">
    <location>
        <begin position="5"/>
        <end position="22"/>
    </location>
</feature>
<dbReference type="Proteomes" id="UP001203880">
    <property type="component" value="Unassembled WGS sequence"/>
</dbReference>
<feature type="transmembrane region" description="Helical" evidence="1">
    <location>
        <begin position="82"/>
        <end position="101"/>
    </location>
</feature>
<comment type="caution">
    <text evidence="2">The sequence shown here is derived from an EMBL/GenBank/DDBJ whole genome shotgun (WGS) entry which is preliminary data.</text>
</comment>
<protein>
    <submittedName>
        <fullName evidence="2">AbrB family transcriptional regulator</fullName>
    </submittedName>
</protein>
<dbReference type="RefSeq" id="WP_249711275.1">
    <property type="nucleotide sequence ID" value="NZ_JAMFMB010000020.1"/>
</dbReference>
<sequence length="338" mass="35510">MTLSILRTIAIALTGVLVFLIIGLPLPWLLGPMFACLVAALLGLDLRAPERLCAGMRTILGVAVGASITPAVVVRLPDMAASIALIPPFVLLIGLIGYPYFRKLWRFDPATSYYAAMPGGLQDMLVFGEEAGGSARVLSLVHATRVLVIVSLLPLFLTEVFDLDLSNPPGKPLADVPYRQLFLMVVIAAAGWRAAAAMGMFGASILGPMILATIASLTGLIDQRPPAEAILAAQFFIGLAVGVRYVGLTLGELRSIVVAGLGFTLILAALSVVFMEIVILLGLSDPVDAILAFAPGGQGEMTVIALIAGADVAYVVTHHLTRLVTVIIGAPLVGRWLR</sequence>
<keyword evidence="1" id="KW-0812">Transmembrane</keyword>
<keyword evidence="3" id="KW-1185">Reference proteome</keyword>
<dbReference type="PIRSF" id="PIRSF038991">
    <property type="entry name" value="Protein_AbrB"/>
    <property type="match status" value="1"/>
</dbReference>
<feature type="transmembrane region" description="Helical" evidence="1">
    <location>
        <begin position="303"/>
        <end position="333"/>
    </location>
</feature>
<organism evidence="2 3">
    <name type="scientific">Ruegeria spongiae</name>
    <dbReference type="NCBI Taxonomy" id="2942209"/>
    <lineage>
        <taxon>Bacteria</taxon>
        <taxon>Pseudomonadati</taxon>
        <taxon>Pseudomonadota</taxon>
        <taxon>Alphaproteobacteria</taxon>
        <taxon>Rhodobacterales</taxon>
        <taxon>Roseobacteraceae</taxon>
        <taxon>Ruegeria</taxon>
    </lineage>
</organism>
<reference evidence="2" key="1">
    <citation type="submission" date="2022-05" db="EMBL/GenBank/DDBJ databases">
        <authorList>
            <person name="Park J.-S."/>
        </authorList>
    </citation>
    <scope>NUCLEOTIDE SEQUENCE</scope>
    <source>
        <strain evidence="2">2012CJ41-6</strain>
    </source>
</reference>
<dbReference type="PANTHER" id="PTHR38457">
    <property type="entry name" value="REGULATOR ABRB-RELATED"/>
    <property type="match status" value="1"/>
</dbReference>
<dbReference type="EMBL" id="JAMFMB010000020">
    <property type="protein sequence ID" value="MCL6284942.1"/>
    <property type="molecule type" value="Genomic_DNA"/>
</dbReference>
<feature type="transmembrane region" description="Helical" evidence="1">
    <location>
        <begin position="227"/>
        <end position="246"/>
    </location>
</feature>
<evidence type="ECO:0000313" key="2">
    <source>
        <dbReference type="EMBL" id="MCL6284942.1"/>
    </source>
</evidence>
<proteinExistence type="predicted"/>
<evidence type="ECO:0000313" key="3">
    <source>
        <dbReference type="Proteomes" id="UP001203880"/>
    </source>
</evidence>
<dbReference type="InterPro" id="IPR007820">
    <property type="entry name" value="AbrB_fam"/>
</dbReference>
<keyword evidence="1" id="KW-1133">Transmembrane helix</keyword>
<name>A0ABT0Q6B7_9RHOB</name>